<gene>
    <name evidence="1" type="ORF">GCM10011581_31910</name>
</gene>
<dbReference type="InterPro" id="IPR050155">
    <property type="entry name" value="HAD-like_hydrolase_sf"/>
</dbReference>
<dbReference type="RefSeq" id="WP_188988426.1">
    <property type="nucleotide sequence ID" value="NZ_BMMT01000011.1"/>
</dbReference>
<protein>
    <submittedName>
        <fullName evidence="1">Hydrolase</fullName>
    </submittedName>
</protein>
<accession>A0A917NEA7</accession>
<dbReference type="Pfam" id="PF00702">
    <property type="entry name" value="Hydrolase"/>
    <property type="match status" value="1"/>
</dbReference>
<dbReference type="Gene3D" id="3.40.50.1000">
    <property type="entry name" value="HAD superfamily/HAD-like"/>
    <property type="match status" value="1"/>
</dbReference>
<organism evidence="1 2">
    <name type="scientific">Saccharopolyspora thermophila</name>
    <dbReference type="NCBI Taxonomy" id="89367"/>
    <lineage>
        <taxon>Bacteria</taxon>
        <taxon>Bacillati</taxon>
        <taxon>Actinomycetota</taxon>
        <taxon>Actinomycetes</taxon>
        <taxon>Pseudonocardiales</taxon>
        <taxon>Pseudonocardiaceae</taxon>
        <taxon>Saccharopolyspora</taxon>
    </lineage>
</organism>
<dbReference type="Proteomes" id="UP000597989">
    <property type="component" value="Unassembled WGS sequence"/>
</dbReference>
<dbReference type="SUPFAM" id="SSF56784">
    <property type="entry name" value="HAD-like"/>
    <property type="match status" value="1"/>
</dbReference>
<evidence type="ECO:0000313" key="2">
    <source>
        <dbReference type="Proteomes" id="UP000597989"/>
    </source>
</evidence>
<dbReference type="PANTHER" id="PTHR43434">
    <property type="entry name" value="PHOSPHOGLYCOLATE PHOSPHATASE"/>
    <property type="match status" value="1"/>
</dbReference>
<dbReference type="InterPro" id="IPR023214">
    <property type="entry name" value="HAD_sf"/>
</dbReference>
<proteinExistence type="predicted"/>
<comment type="caution">
    <text evidence="1">The sequence shown here is derived from an EMBL/GenBank/DDBJ whole genome shotgun (WGS) entry which is preliminary data.</text>
</comment>
<dbReference type="InterPro" id="IPR006549">
    <property type="entry name" value="HAD-SF_hydro_IIIA"/>
</dbReference>
<dbReference type="PANTHER" id="PTHR43434:SF1">
    <property type="entry name" value="PHOSPHOGLYCOLATE PHOSPHATASE"/>
    <property type="match status" value="1"/>
</dbReference>
<dbReference type="AlphaFoldDB" id="A0A917NEA7"/>
<name>A0A917NEA7_9PSEU</name>
<dbReference type="GO" id="GO:0008967">
    <property type="term" value="F:phosphoglycolate phosphatase activity"/>
    <property type="evidence" value="ECO:0007669"/>
    <property type="project" value="TreeGrafter"/>
</dbReference>
<dbReference type="NCBIfam" id="TIGR01549">
    <property type="entry name" value="HAD-SF-IA-v1"/>
    <property type="match status" value="1"/>
</dbReference>
<dbReference type="GO" id="GO:0006281">
    <property type="term" value="P:DNA repair"/>
    <property type="evidence" value="ECO:0007669"/>
    <property type="project" value="TreeGrafter"/>
</dbReference>
<dbReference type="InterPro" id="IPR006439">
    <property type="entry name" value="HAD-SF_hydro_IA"/>
</dbReference>
<dbReference type="NCBIfam" id="TIGR01509">
    <property type="entry name" value="HAD-SF-IA-v3"/>
    <property type="match status" value="1"/>
</dbReference>
<dbReference type="NCBIfam" id="TIGR01662">
    <property type="entry name" value="HAD-SF-IIIA"/>
    <property type="match status" value="1"/>
</dbReference>
<evidence type="ECO:0000313" key="1">
    <source>
        <dbReference type="EMBL" id="GGI92374.1"/>
    </source>
</evidence>
<reference evidence="1 2" key="1">
    <citation type="journal article" date="2014" name="Int. J. Syst. Evol. Microbiol.">
        <title>Complete genome sequence of Corynebacterium casei LMG S-19264T (=DSM 44701T), isolated from a smear-ripened cheese.</title>
        <authorList>
            <consortium name="US DOE Joint Genome Institute (JGI-PGF)"/>
            <person name="Walter F."/>
            <person name="Albersmeier A."/>
            <person name="Kalinowski J."/>
            <person name="Ruckert C."/>
        </authorList>
    </citation>
    <scope>NUCLEOTIDE SEQUENCE [LARGE SCALE GENOMIC DNA]</scope>
    <source>
        <strain evidence="1 2">CGMCC 4.7206</strain>
    </source>
</reference>
<dbReference type="CDD" id="cd01427">
    <property type="entry name" value="HAD_like"/>
    <property type="match status" value="1"/>
</dbReference>
<sequence>MTTPRQIVASSSAVLLDFDGPVCAVFGGFPDHQVAAELRTMLDGVLPEAIDRSRDPFDVLKYAVTTGSQPNAVERRLTELETRAVTLAPATTGAAEVLDVLARQGIPVVIVSNNSVAAVEAYLRENGLADKVAGVSARESADVERLKPQPYLLLQAAEFLGVPPGECVMIGDSVTDIDAARQAGAKGIGYANKQGKRVRLMRHQPAAIIERMSELV</sequence>
<dbReference type="InterPro" id="IPR036412">
    <property type="entry name" value="HAD-like_sf"/>
</dbReference>
<keyword evidence="1" id="KW-0378">Hydrolase</keyword>
<dbReference type="EMBL" id="BMMT01000011">
    <property type="protein sequence ID" value="GGI92374.1"/>
    <property type="molecule type" value="Genomic_DNA"/>
</dbReference>